<feature type="signal peptide" evidence="1">
    <location>
        <begin position="1"/>
        <end position="22"/>
    </location>
</feature>
<dbReference type="Proteomes" id="UP000012174">
    <property type="component" value="Unassembled WGS sequence"/>
</dbReference>
<evidence type="ECO:0000256" key="1">
    <source>
        <dbReference type="SAM" id="SignalP"/>
    </source>
</evidence>
<dbReference type="AlphaFoldDB" id="M7TUE0"/>
<feature type="chain" id="PRO_5004086054" evidence="1">
    <location>
        <begin position="23"/>
        <end position="191"/>
    </location>
</feature>
<evidence type="ECO:0000313" key="2">
    <source>
        <dbReference type="EMBL" id="EMR70300.1"/>
    </source>
</evidence>
<dbReference type="Gene3D" id="2.60.120.260">
    <property type="entry name" value="Galactose-binding domain-like"/>
    <property type="match status" value="1"/>
</dbReference>
<dbReference type="EMBL" id="KB705887">
    <property type="protein sequence ID" value="EMR70300.1"/>
    <property type="molecule type" value="Genomic_DNA"/>
</dbReference>
<dbReference type="SUPFAM" id="SSF49785">
    <property type="entry name" value="Galactose-binding domain-like"/>
    <property type="match status" value="1"/>
</dbReference>
<protein>
    <submittedName>
        <fullName evidence="2">Putative carbohydrate-binding domain-containing protein</fullName>
    </submittedName>
</protein>
<keyword evidence="3" id="KW-1185">Reference proteome</keyword>
<dbReference type="eggNOG" id="ENOG502SZTP">
    <property type="taxonomic scope" value="Eukaryota"/>
</dbReference>
<sequence>MSVKVFIQALLAVSNLIAGAKAQCTPTPTPTPCPPPLTGGNVVPNGDFECDLTSWTVQKPDTSAVYAITSPGHVGSKTFEVDLVAPPATPEYSVNARIVSPVLSVVPNTPYKLQFWANFNDIHCGFIGVMVNNSPIMTLDATDHGSASIGTWTDNSINYTPTTDQITIKFEYLLGPALCHVKTDTITFTPL</sequence>
<organism evidence="2 3">
    <name type="scientific">Eutypa lata (strain UCR-EL1)</name>
    <name type="common">Grapevine dieback disease fungus</name>
    <name type="synonym">Eutypa armeniacae</name>
    <dbReference type="NCBI Taxonomy" id="1287681"/>
    <lineage>
        <taxon>Eukaryota</taxon>
        <taxon>Fungi</taxon>
        <taxon>Dikarya</taxon>
        <taxon>Ascomycota</taxon>
        <taxon>Pezizomycotina</taxon>
        <taxon>Sordariomycetes</taxon>
        <taxon>Xylariomycetidae</taxon>
        <taxon>Xylariales</taxon>
        <taxon>Diatrypaceae</taxon>
        <taxon>Eutypa</taxon>
    </lineage>
</organism>
<proteinExistence type="predicted"/>
<keyword evidence="1" id="KW-0732">Signal</keyword>
<dbReference type="OMA" id="ANFNDIH"/>
<evidence type="ECO:0000313" key="3">
    <source>
        <dbReference type="Proteomes" id="UP000012174"/>
    </source>
</evidence>
<reference evidence="3" key="1">
    <citation type="journal article" date="2013" name="Genome Announc.">
        <title>Draft genome sequence of the grapevine dieback fungus Eutypa lata UCR-EL1.</title>
        <authorList>
            <person name="Blanco-Ulate B."/>
            <person name="Rolshausen P.E."/>
            <person name="Cantu D."/>
        </authorList>
    </citation>
    <scope>NUCLEOTIDE SEQUENCE [LARGE SCALE GENOMIC DNA]</scope>
    <source>
        <strain evidence="3">UCR-EL1</strain>
    </source>
</reference>
<dbReference type="KEGG" id="ela:UCREL1_2665"/>
<name>M7TUE0_EUTLA</name>
<gene>
    <name evidence="2" type="ORF">UCREL1_2665</name>
</gene>
<dbReference type="OrthoDB" id="5424295at2759"/>
<dbReference type="InterPro" id="IPR008979">
    <property type="entry name" value="Galactose-bd-like_sf"/>
</dbReference>
<dbReference type="HOGENOM" id="CLU_1626909_0_0_1"/>
<accession>M7TUE0</accession>